<reference evidence="1 4" key="3">
    <citation type="journal article" date="2017" name="Nat. Microbiol.">
        <title>Natural product diversity associated with the nematode symbionts Photorhabdus and Xenorhabdus.</title>
        <authorList>
            <person name="Tobias N.J."/>
            <person name="Wolff H."/>
            <person name="Djahanschiri B."/>
            <person name="Grundmann F."/>
            <person name="Kronenwerth M."/>
            <person name="Shi Y.M."/>
            <person name="Simonyi S."/>
            <person name="Grun P."/>
            <person name="Shapiro-Ilan D."/>
            <person name="Pidot S.J."/>
            <person name="Stinear T.P."/>
            <person name="Ebersberger I."/>
            <person name="Bode H.B."/>
        </authorList>
    </citation>
    <scope>NUCLEOTIDE SEQUENCE [LARGE SCALE GENOMIC DNA]</scope>
    <source>
        <strain evidence="1 4">DSM 17908</strain>
    </source>
</reference>
<accession>A0A1I3PLF2</accession>
<name>A0A1I3PLF2_9GAMM</name>
<dbReference type="RefSeq" id="WP_092509879.1">
    <property type="nucleotide sequence ID" value="NZ_CAWNQB010000034.1"/>
</dbReference>
<evidence type="ECO:0000313" key="1">
    <source>
        <dbReference type="EMBL" id="PHM44766.1"/>
    </source>
</evidence>
<sequence length="306" mass="36193">MRDINEEKRINAANLIKRSMRQYFENKAIDRMSSTLIHRHRRHHSKKLFDFHKTKDGRDYPDLHSNMKTIAKDLKNKLGAFNEDELGFVRNFYSKEFYIVHASDYNLIDRAKKSLTLLSRVSLQERKIPFDEANSKDDATFLGNDKYVFFSLEVGREPKKKRSNFGNHFYRIRYSANKYSLVYSSMVLYDQLYKCKHLNMLEHSVRIIDRIGISSDSVEQIELSILRRTNGGSAFSGYFNSINGLLYSLLIDIRELKNEQDKKKLLSASTDEEFNNIINGFYRPEVRIPIVAGFFQWEYEYIERNI</sequence>
<evidence type="ECO:0000313" key="3">
    <source>
        <dbReference type="Proteomes" id="UP000198919"/>
    </source>
</evidence>
<evidence type="ECO:0000313" key="4">
    <source>
        <dbReference type="Proteomes" id="UP000224607"/>
    </source>
</evidence>
<gene>
    <name evidence="2" type="ORF">SAMN05421680_106181</name>
    <name evidence="1" type="ORF">Xmau_01480</name>
</gene>
<proteinExistence type="predicted"/>
<protein>
    <submittedName>
        <fullName evidence="1">RHS repeat-associated core domain-containing protein</fullName>
    </submittedName>
</protein>
<evidence type="ECO:0000313" key="2">
    <source>
        <dbReference type="EMBL" id="SFJ22141.1"/>
    </source>
</evidence>
<organism evidence="2 3">
    <name type="scientific">Xenorhabdus mauleonii</name>
    <dbReference type="NCBI Taxonomy" id="351675"/>
    <lineage>
        <taxon>Bacteria</taxon>
        <taxon>Pseudomonadati</taxon>
        <taxon>Pseudomonadota</taxon>
        <taxon>Gammaproteobacteria</taxon>
        <taxon>Enterobacterales</taxon>
        <taxon>Morganellaceae</taxon>
        <taxon>Xenorhabdus</taxon>
    </lineage>
</organism>
<dbReference type="Proteomes" id="UP000224607">
    <property type="component" value="Unassembled WGS sequence"/>
</dbReference>
<dbReference type="OrthoDB" id="6506850at2"/>
<reference evidence="2" key="1">
    <citation type="submission" date="2016-10" db="EMBL/GenBank/DDBJ databases">
        <authorList>
            <person name="de Groot N.N."/>
        </authorList>
    </citation>
    <scope>NUCLEOTIDE SEQUENCE [LARGE SCALE GENOMIC DNA]</scope>
    <source>
        <strain evidence="2">DSM 17908</strain>
    </source>
</reference>
<keyword evidence="4" id="KW-1185">Reference proteome</keyword>
<dbReference type="Proteomes" id="UP000198919">
    <property type="component" value="Unassembled WGS sequence"/>
</dbReference>
<dbReference type="AlphaFoldDB" id="A0A1I3PLF2"/>
<dbReference type="EMBL" id="NITY01000004">
    <property type="protein sequence ID" value="PHM44766.1"/>
    <property type="molecule type" value="Genomic_DNA"/>
</dbReference>
<dbReference type="EMBL" id="FORG01000006">
    <property type="protein sequence ID" value="SFJ22141.1"/>
    <property type="molecule type" value="Genomic_DNA"/>
</dbReference>
<reference evidence="3" key="2">
    <citation type="submission" date="2016-10" db="EMBL/GenBank/DDBJ databases">
        <authorList>
            <person name="Varghese N."/>
            <person name="Submissions S."/>
        </authorList>
    </citation>
    <scope>NUCLEOTIDE SEQUENCE [LARGE SCALE GENOMIC DNA]</scope>
    <source>
        <strain evidence="3">DSM 17908</strain>
    </source>
</reference>